<organism evidence="1">
    <name type="scientific">East African cassava mosaic virus</name>
    <dbReference type="NCBI Taxonomy" id="62079"/>
    <lineage>
        <taxon>Viruses</taxon>
        <taxon>Monodnaviria</taxon>
        <taxon>Shotokuvirae</taxon>
        <taxon>Cressdnaviricota</taxon>
        <taxon>Repensiviricetes</taxon>
        <taxon>Geplafuvirales</taxon>
        <taxon>Geminiviridae</taxon>
        <taxon>Begomovirus</taxon>
        <taxon>Begomovirus manihotisafricaense</taxon>
    </lineage>
</organism>
<proteinExistence type="predicted"/>
<evidence type="ECO:0000313" key="1">
    <source>
        <dbReference type="EMBL" id="AWH15122.1"/>
    </source>
</evidence>
<accession>A0A2S1PEX0</accession>
<name>A0A2S1PEX0_9GEMI</name>
<reference evidence="1" key="1">
    <citation type="submission" date="2017-05" db="EMBL/GenBank/DDBJ databases">
        <title>Phylogenetic characterization of East African cassava mosaic viruses (Begomovirus: Geminivirade) isolated from Manihot glaziovii from a non-cassava growing region in Tanzania.</title>
        <authorList>
            <person name="Tairo F."/>
            <person name="Mbewe W."/>
            <person name="Mark D."/>
            <person name="Lupembe M."/>
            <person name="Sseruwagi P."/>
            <person name="Ndunguru J."/>
        </authorList>
    </citation>
    <scope>NUCLEOTIDE SEQUENCE</scope>
    <source>
        <strain evidence="1">EACMV_TZ:Shi:Mg24:17</strain>
    </source>
</reference>
<dbReference type="EMBL" id="MF067259">
    <property type="protein sequence ID" value="AWH15122.1"/>
    <property type="molecule type" value="Genomic_DNA"/>
</dbReference>
<sequence>MSVPRSKTTKYATSRSFSNKCQKLFHHLSPMLTNKGRGPFPIKSLFLPDEYQIH</sequence>
<protein>
    <submittedName>
        <fullName evidence="1">Truncated AC1</fullName>
    </submittedName>
</protein>